<dbReference type="Pfam" id="PF11154">
    <property type="entry name" value="DUF2934"/>
    <property type="match status" value="1"/>
</dbReference>
<accession>A0A0N8SLQ6</accession>
<proteinExistence type="predicted"/>
<dbReference type="RefSeq" id="WP_198426250.1">
    <property type="nucleotide sequence ID" value="NZ_LJRC01000088.1"/>
</dbReference>
<evidence type="ECO:0000256" key="1">
    <source>
        <dbReference type="SAM" id="MobiDB-lite"/>
    </source>
</evidence>
<gene>
    <name evidence="2" type="ORF">ALO52_02798</name>
</gene>
<organism evidence="2 3">
    <name type="scientific">Pseudomonas syringae pv. primulae</name>
    <dbReference type="NCBI Taxonomy" id="251707"/>
    <lineage>
        <taxon>Bacteria</taxon>
        <taxon>Pseudomonadati</taxon>
        <taxon>Pseudomonadota</taxon>
        <taxon>Gammaproteobacteria</taxon>
        <taxon>Pseudomonadales</taxon>
        <taxon>Pseudomonadaceae</taxon>
        <taxon>Pseudomonas</taxon>
    </lineage>
</organism>
<dbReference type="AlphaFoldDB" id="A0A0N8SLQ6"/>
<reference evidence="2 3" key="1">
    <citation type="submission" date="2015-09" db="EMBL/GenBank/DDBJ databases">
        <title>Genome announcement of multiple Pseudomonas syringae strains.</title>
        <authorList>
            <person name="Thakur S."/>
            <person name="Wang P.W."/>
            <person name="Gong Y."/>
            <person name="Weir B.S."/>
            <person name="Guttman D.S."/>
        </authorList>
    </citation>
    <scope>NUCLEOTIDE SEQUENCE [LARGE SCALE GENOMIC DNA]</scope>
    <source>
        <strain evidence="2 3">ICMP3956</strain>
    </source>
</reference>
<comment type="caution">
    <text evidence="2">The sequence shown here is derived from an EMBL/GenBank/DDBJ whole genome shotgun (WGS) entry which is preliminary data.</text>
</comment>
<name>A0A0N8SLQ6_9PSED</name>
<protein>
    <recommendedName>
        <fullName evidence="4">DUF2934 domain-containing protein</fullName>
    </recommendedName>
</protein>
<evidence type="ECO:0000313" key="3">
    <source>
        <dbReference type="Proteomes" id="UP000050562"/>
    </source>
</evidence>
<dbReference type="Proteomes" id="UP000050562">
    <property type="component" value="Unassembled WGS sequence"/>
</dbReference>
<dbReference type="EMBL" id="LJRC01000088">
    <property type="protein sequence ID" value="KPY38656.1"/>
    <property type="molecule type" value="Genomic_DNA"/>
</dbReference>
<evidence type="ECO:0000313" key="2">
    <source>
        <dbReference type="EMBL" id="KPY38656.1"/>
    </source>
</evidence>
<dbReference type="InterPro" id="IPR021327">
    <property type="entry name" value="DUF2934"/>
</dbReference>
<evidence type="ECO:0008006" key="4">
    <source>
        <dbReference type="Google" id="ProtNLM"/>
    </source>
</evidence>
<dbReference type="PATRIC" id="fig|251707.3.peg.3705"/>
<feature type="region of interest" description="Disordered" evidence="1">
    <location>
        <begin position="67"/>
        <end position="95"/>
    </location>
</feature>
<sequence>MNAQLPDQRSVILEGPASRLDRTSGKEEIKMVDEEKVRQKAYELWQQAGSPEGERERLEFWDKAQKTLEADQPPADATLLDSSEQIESSGERPAD</sequence>